<keyword evidence="6" id="KW-0863">Zinc-finger</keyword>
<dbReference type="Ensembl" id="ENSLBET00000029076.1">
    <property type="protein sequence ID" value="ENSLBEP00000027752.1"/>
    <property type="gene ID" value="ENSLBEG00000020679.1"/>
</dbReference>
<evidence type="ECO:0000259" key="11">
    <source>
        <dbReference type="PROSITE" id="PS50081"/>
    </source>
</evidence>
<dbReference type="CDD" id="cd00160">
    <property type="entry name" value="RhoGEF"/>
    <property type="match status" value="1"/>
</dbReference>
<dbReference type="Gene3D" id="2.30.29.30">
    <property type="entry name" value="Pleckstrin-homology domain (PH domain)/Phosphotyrosine-binding domain (PTB)"/>
    <property type="match status" value="1"/>
</dbReference>
<evidence type="ECO:0000256" key="8">
    <source>
        <dbReference type="ARBA" id="ARBA00023054"/>
    </source>
</evidence>
<dbReference type="InterPro" id="IPR041020">
    <property type="entry name" value="PH_16"/>
</dbReference>
<dbReference type="Pfam" id="PF00130">
    <property type="entry name" value="C1_1"/>
    <property type="match status" value="1"/>
</dbReference>
<dbReference type="PANTHER" id="PTHR13944:SF22">
    <property type="entry name" value="RHO GUANINE NUCLEOTIDE EXCHANGE FACTOR 28"/>
    <property type="match status" value="1"/>
</dbReference>
<feature type="domain" description="PH" evidence="9">
    <location>
        <begin position="437"/>
        <end position="538"/>
    </location>
</feature>
<evidence type="ECO:0000313" key="13">
    <source>
        <dbReference type="Proteomes" id="UP000261660"/>
    </source>
</evidence>
<dbReference type="GO" id="GO:0008270">
    <property type="term" value="F:zinc ion binding"/>
    <property type="evidence" value="ECO:0007669"/>
    <property type="project" value="UniProtKB-KW"/>
</dbReference>
<evidence type="ECO:0000259" key="9">
    <source>
        <dbReference type="PROSITE" id="PS50003"/>
    </source>
</evidence>
<keyword evidence="7" id="KW-0862">Zinc</keyword>
<evidence type="ECO:0000256" key="4">
    <source>
        <dbReference type="ARBA" id="ARBA00022658"/>
    </source>
</evidence>
<dbReference type="InterPro" id="IPR035899">
    <property type="entry name" value="DBL_dom_sf"/>
</dbReference>
<evidence type="ECO:0000256" key="2">
    <source>
        <dbReference type="ARBA" id="ARBA00022490"/>
    </source>
</evidence>
<keyword evidence="13" id="KW-1185">Reference proteome</keyword>
<dbReference type="SUPFAM" id="SSF50729">
    <property type="entry name" value="PH domain-like"/>
    <property type="match status" value="1"/>
</dbReference>
<dbReference type="CDD" id="cd14680">
    <property type="entry name" value="PH_p190RhoGEF"/>
    <property type="match status" value="1"/>
</dbReference>
<dbReference type="FunFam" id="2.30.29.30:FF:000021">
    <property type="entry name" value="Rho guanine nucleotide exchange factor 2"/>
    <property type="match status" value="1"/>
</dbReference>
<dbReference type="SUPFAM" id="SSF57889">
    <property type="entry name" value="Cysteine-rich domain"/>
    <property type="match status" value="1"/>
</dbReference>
<dbReference type="InterPro" id="IPR011993">
    <property type="entry name" value="PH-like_dom_sf"/>
</dbReference>
<name>A0A3Q3G4V2_9LABR</name>
<dbReference type="PROSITE" id="PS50003">
    <property type="entry name" value="PH_DOMAIN"/>
    <property type="match status" value="1"/>
</dbReference>
<evidence type="ECO:0000256" key="6">
    <source>
        <dbReference type="ARBA" id="ARBA00022771"/>
    </source>
</evidence>
<evidence type="ECO:0000256" key="1">
    <source>
        <dbReference type="ARBA" id="ARBA00004496"/>
    </source>
</evidence>
<dbReference type="SMART" id="SM00325">
    <property type="entry name" value="RhoGEF"/>
    <property type="match status" value="1"/>
</dbReference>
<dbReference type="PROSITE" id="PS50081">
    <property type="entry name" value="ZF_DAG_PE_2"/>
    <property type="match status" value="1"/>
</dbReference>
<dbReference type="Gene3D" id="1.20.900.10">
    <property type="entry name" value="Dbl homology (DH) domain"/>
    <property type="match status" value="1"/>
</dbReference>
<evidence type="ECO:0000256" key="5">
    <source>
        <dbReference type="ARBA" id="ARBA00022723"/>
    </source>
</evidence>
<dbReference type="SUPFAM" id="SSF48065">
    <property type="entry name" value="DBL homology domain (DH-domain)"/>
    <property type="match status" value="1"/>
</dbReference>
<dbReference type="Gene3D" id="3.30.60.20">
    <property type="match status" value="1"/>
</dbReference>
<dbReference type="InterPro" id="IPR001849">
    <property type="entry name" value="PH_domain"/>
</dbReference>
<feature type="domain" description="Phorbol-ester/DAG-type" evidence="11">
    <location>
        <begin position="30"/>
        <end position="77"/>
    </location>
</feature>
<evidence type="ECO:0000259" key="10">
    <source>
        <dbReference type="PROSITE" id="PS50010"/>
    </source>
</evidence>
<keyword evidence="3" id="KW-0597">Phosphoprotein</keyword>
<reference evidence="12" key="2">
    <citation type="submission" date="2025-09" db="UniProtKB">
        <authorList>
            <consortium name="Ensembl"/>
        </authorList>
    </citation>
    <scope>IDENTIFICATION</scope>
</reference>
<dbReference type="PROSITE" id="PS50010">
    <property type="entry name" value="DH_2"/>
    <property type="match status" value="1"/>
</dbReference>
<protein>
    <submittedName>
        <fullName evidence="12">Rho guanine nucleotide exchange factor (GEF) 28a</fullName>
    </submittedName>
</protein>
<feature type="domain" description="DH" evidence="10">
    <location>
        <begin position="196"/>
        <end position="395"/>
    </location>
</feature>
<sequence length="545" mass="62313">MASLFTPMSLAWFSKGKGKDREAKDRPLNGHRFNTGACLGPTVCVVCDKPASGKDLLHCSSCTAIVHKGCKDSLPPCLKVKAVSLSSGPSSALYCMSAPRSLLPTFPVSTQPSSPINQNQVTFKYIYTYKEFNLVLKIIRINKESDQSCFCLLSTDCVDTFVHSDMSGDAVDYEAESWSLAVEHKFCKKQDKRAVKRQDVIYELMQTELHHLQTLHIMAEVFRRGMREEVQLDTEAVERVFPCLDQLLLFHHAFFAAMKERRRHSSADPQGHGRNYLIGRIGDVLLQQFSDENSEKMKQVYGDFCSRHNEAVSFFKELQQHNKRFQNFIKQQGNNSLVRRREIPECILLVTQRITKYPVLLERILQYTQEETEERADISKALAQIRGVITAVDLSVSEYERRQRLQEVWGRMENRSAAKLKSGHTFRKQDMMRPGQTLKHQGPLLWKTATGRLKDVLALLLTDALIFLQEKDQKFTFAADQKPPVIALQKLIVREVANEERGMFLISASAAGPEMYEVHTSSKEERNTWMRLIREARVRGREASC</sequence>
<dbReference type="GO" id="GO:0005085">
    <property type="term" value="F:guanyl-nucleotide exchange factor activity"/>
    <property type="evidence" value="ECO:0007669"/>
    <property type="project" value="UniProtKB-KW"/>
</dbReference>
<accession>A0A3Q3G4V2</accession>
<dbReference type="SMART" id="SM00233">
    <property type="entry name" value="PH"/>
    <property type="match status" value="1"/>
</dbReference>
<comment type="subcellular location">
    <subcellularLocation>
        <location evidence="1">Cytoplasm</location>
    </subcellularLocation>
</comment>
<evidence type="ECO:0000313" key="12">
    <source>
        <dbReference type="Ensembl" id="ENSLBEP00000027752.1"/>
    </source>
</evidence>
<reference evidence="12" key="1">
    <citation type="submission" date="2025-08" db="UniProtKB">
        <authorList>
            <consortium name="Ensembl"/>
        </authorList>
    </citation>
    <scope>IDENTIFICATION</scope>
</reference>
<dbReference type="InterPro" id="IPR002219">
    <property type="entry name" value="PKC_DAG/PE"/>
</dbReference>
<dbReference type="FunFam" id="1.20.900.10:FF:000004">
    <property type="entry name" value="Rho guanine nucleotide exchange factor 2"/>
    <property type="match status" value="1"/>
</dbReference>
<dbReference type="InterPro" id="IPR000219">
    <property type="entry name" value="DH_dom"/>
</dbReference>
<organism evidence="12 13">
    <name type="scientific">Labrus bergylta</name>
    <name type="common">ballan wrasse</name>
    <dbReference type="NCBI Taxonomy" id="56723"/>
    <lineage>
        <taxon>Eukaryota</taxon>
        <taxon>Metazoa</taxon>
        <taxon>Chordata</taxon>
        <taxon>Craniata</taxon>
        <taxon>Vertebrata</taxon>
        <taxon>Euteleostomi</taxon>
        <taxon>Actinopterygii</taxon>
        <taxon>Neopterygii</taxon>
        <taxon>Teleostei</taxon>
        <taxon>Neoteleostei</taxon>
        <taxon>Acanthomorphata</taxon>
        <taxon>Eupercaria</taxon>
        <taxon>Labriformes</taxon>
        <taxon>Labridae</taxon>
        <taxon>Labrus</taxon>
    </lineage>
</organism>
<dbReference type="GeneTree" id="ENSGT00940000155831"/>
<keyword evidence="4" id="KW-0344">Guanine-nucleotide releasing factor</keyword>
<dbReference type="Proteomes" id="UP000261660">
    <property type="component" value="Unplaced"/>
</dbReference>
<dbReference type="InterPro" id="IPR046349">
    <property type="entry name" value="C1-like_sf"/>
</dbReference>
<evidence type="ECO:0000256" key="7">
    <source>
        <dbReference type="ARBA" id="ARBA00022833"/>
    </source>
</evidence>
<dbReference type="InterPro" id="IPR037819">
    <property type="entry name" value="ARHGEF28_PH"/>
</dbReference>
<keyword evidence="5" id="KW-0479">Metal-binding</keyword>
<evidence type="ECO:0000256" key="3">
    <source>
        <dbReference type="ARBA" id="ARBA00022553"/>
    </source>
</evidence>
<keyword evidence="2" id="KW-0963">Cytoplasm</keyword>
<dbReference type="Pfam" id="PF17838">
    <property type="entry name" value="PH_16"/>
    <property type="match status" value="1"/>
</dbReference>
<dbReference type="PANTHER" id="PTHR13944">
    <property type="entry name" value="AGAP007712-PA"/>
    <property type="match status" value="1"/>
</dbReference>
<keyword evidence="8" id="KW-0175">Coiled coil</keyword>
<dbReference type="InterPro" id="IPR051632">
    <property type="entry name" value="Rho_GEF"/>
</dbReference>
<proteinExistence type="predicted"/>
<dbReference type="GO" id="GO:0005737">
    <property type="term" value="C:cytoplasm"/>
    <property type="evidence" value="ECO:0007669"/>
    <property type="project" value="UniProtKB-SubCell"/>
</dbReference>
<dbReference type="GO" id="GO:0035023">
    <property type="term" value="P:regulation of Rho protein signal transduction"/>
    <property type="evidence" value="ECO:0007669"/>
    <property type="project" value="TreeGrafter"/>
</dbReference>
<dbReference type="SMART" id="SM00109">
    <property type="entry name" value="C1"/>
    <property type="match status" value="1"/>
</dbReference>
<dbReference type="AlphaFoldDB" id="A0A3Q3G4V2"/>
<dbReference type="Pfam" id="PF00621">
    <property type="entry name" value="RhoGEF"/>
    <property type="match status" value="1"/>
</dbReference>